<dbReference type="EMBL" id="JANBPU010000001">
    <property type="protein sequence ID" value="KAJ1922287.1"/>
    <property type="molecule type" value="Genomic_DNA"/>
</dbReference>
<keyword evidence="2 6" id="KW-0012">Acyltransferase</keyword>
<evidence type="ECO:0000313" key="6">
    <source>
        <dbReference type="EMBL" id="KAJ1922287.1"/>
    </source>
</evidence>
<dbReference type="Proteomes" id="UP001150538">
    <property type="component" value="Unassembled WGS sequence"/>
</dbReference>
<evidence type="ECO:0000256" key="1">
    <source>
        <dbReference type="ARBA" id="ARBA00022679"/>
    </source>
</evidence>
<feature type="region of interest" description="Disordered" evidence="3">
    <location>
        <begin position="90"/>
        <end position="119"/>
    </location>
</feature>
<dbReference type="Pfam" id="PF00583">
    <property type="entry name" value="Acetyltransf_1"/>
    <property type="match status" value="1"/>
</dbReference>
<dbReference type="GO" id="GO:0070072">
    <property type="term" value="P:vacuolar proton-transporting V-type ATPase complex assembly"/>
    <property type="evidence" value="ECO:0007669"/>
    <property type="project" value="InterPro"/>
</dbReference>
<dbReference type="Gene3D" id="3.40.630.30">
    <property type="match status" value="1"/>
</dbReference>
<dbReference type="Pfam" id="PF08636">
    <property type="entry name" value="Pkr1"/>
    <property type="match status" value="1"/>
</dbReference>
<feature type="compositionally biased region" description="Basic and acidic residues" evidence="3">
    <location>
        <begin position="90"/>
        <end position="99"/>
    </location>
</feature>
<reference evidence="6" key="1">
    <citation type="submission" date="2022-07" db="EMBL/GenBank/DDBJ databases">
        <title>Phylogenomic reconstructions and comparative analyses of Kickxellomycotina fungi.</title>
        <authorList>
            <person name="Reynolds N.K."/>
            <person name="Stajich J.E."/>
            <person name="Barry K."/>
            <person name="Grigoriev I.V."/>
            <person name="Crous P."/>
            <person name="Smith M.E."/>
        </authorList>
    </citation>
    <scope>NUCLEOTIDE SEQUENCE</scope>
    <source>
        <strain evidence="6">NBRC 100468</strain>
    </source>
</reference>
<keyword evidence="4" id="KW-0812">Transmembrane</keyword>
<dbReference type="GO" id="GO:0120518">
    <property type="term" value="F:protein N-terminal-methionine acetyltransferase activity"/>
    <property type="evidence" value="ECO:0007669"/>
    <property type="project" value="UniProtKB-EC"/>
</dbReference>
<dbReference type="PANTHER" id="PTHR45910:SF1">
    <property type="entry name" value="N-ALPHA-ACETYLTRANSFERASE 20"/>
    <property type="match status" value="1"/>
</dbReference>
<evidence type="ECO:0000256" key="2">
    <source>
        <dbReference type="ARBA" id="ARBA00023315"/>
    </source>
</evidence>
<feature type="transmembrane region" description="Helical" evidence="4">
    <location>
        <begin position="59"/>
        <end position="79"/>
    </location>
</feature>
<dbReference type="AlphaFoldDB" id="A0A9W8DX43"/>
<keyword evidence="1 6" id="KW-0808">Transferase</keyword>
<dbReference type="InterPro" id="IPR051646">
    <property type="entry name" value="NatB_acetyltransferase_subunit"/>
</dbReference>
<keyword evidence="7" id="KW-1185">Reference proteome</keyword>
<feature type="transmembrane region" description="Helical" evidence="4">
    <location>
        <begin position="32"/>
        <end position="53"/>
    </location>
</feature>
<evidence type="ECO:0000256" key="4">
    <source>
        <dbReference type="SAM" id="Phobius"/>
    </source>
</evidence>
<organism evidence="6 7">
    <name type="scientific">Mycoemilia scoparia</name>
    <dbReference type="NCBI Taxonomy" id="417184"/>
    <lineage>
        <taxon>Eukaryota</taxon>
        <taxon>Fungi</taxon>
        <taxon>Fungi incertae sedis</taxon>
        <taxon>Zoopagomycota</taxon>
        <taxon>Kickxellomycotina</taxon>
        <taxon>Kickxellomycetes</taxon>
        <taxon>Kickxellales</taxon>
        <taxon>Kickxellaceae</taxon>
        <taxon>Mycoemilia</taxon>
    </lineage>
</organism>
<dbReference type="PANTHER" id="PTHR45910">
    <property type="entry name" value="N-ALPHA-ACETYLTRANSFERASE 20"/>
    <property type="match status" value="1"/>
</dbReference>
<dbReference type="CDD" id="cd04301">
    <property type="entry name" value="NAT_SF"/>
    <property type="match status" value="1"/>
</dbReference>
<evidence type="ECO:0000313" key="7">
    <source>
        <dbReference type="Proteomes" id="UP001150538"/>
    </source>
</evidence>
<proteinExistence type="predicted"/>
<comment type="caution">
    <text evidence="6">The sequence shown here is derived from an EMBL/GenBank/DDBJ whole genome shotgun (WGS) entry which is preliminary data.</text>
</comment>
<accession>A0A9W8DX43</accession>
<evidence type="ECO:0000259" key="5">
    <source>
        <dbReference type="PROSITE" id="PS51186"/>
    </source>
</evidence>
<dbReference type="InterPro" id="IPR000182">
    <property type="entry name" value="GNAT_dom"/>
</dbReference>
<dbReference type="OrthoDB" id="10264728at2759"/>
<feature type="compositionally biased region" description="Polar residues" evidence="3">
    <location>
        <begin position="104"/>
        <end position="118"/>
    </location>
</feature>
<dbReference type="PROSITE" id="PS51186">
    <property type="entry name" value="GNAT"/>
    <property type="match status" value="1"/>
</dbReference>
<dbReference type="InterPro" id="IPR013945">
    <property type="entry name" value="Pkr1"/>
</dbReference>
<dbReference type="EC" id="2.3.1.254" evidence="6"/>
<sequence>MVSTSEKSTASGSGILNDVYQSIFQPGEVNDGVLKVMNGAFIGLFVILSLLVYGTGGSWHVIALLFIAVGLFVSVQWFISEFKKIEVQKNNEKKDESKESASSTGSNITRKRNQSSAASRKPKRLNLDFFTETYDITFYLKYIATWPDIFNVAETPNGNLMGYVMGKVEGKGENWHGHVTALTVGPEYRRLGLGKTLMHFLEDASEKM</sequence>
<feature type="domain" description="N-acetyltransferase" evidence="5">
    <location>
        <begin position="109"/>
        <end position="208"/>
    </location>
</feature>
<keyword evidence="4" id="KW-0472">Membrane</keyword>
<keyword evidence="4" id="KW-1133">Transmembrane helix</keyword>
<dbReference type="SUPFAM" id="SSF55729">
    <property type="entry name" value="Acyl-CoA N-acyltransferases (Nat)"/>
    <property type="match status" value="1"/>
</dbReference>
<gene>
    <name evidence="6" type="primary">NAA20</name>
    <name evidence="6" type="ORF">H4219_000149</name>
</gene>
<evidence type="ECO:0000256" key="3">
    <source>
        <dbReference type="SAM" id="MobiDB-lite"/>
    </source>
</evidence>
<dbReference type="GO" id="GO:0031416">
    <property type="term" value="C:NatB complex"/>
    <property type="evidence" value="ECO:0007669"/>
    <property type="project" value="TreeGrafter"/>
</dbReference>
<name>A0A9W8DX43_9FUNG</name>
<dbReference type="InterPro" id="IPR016181">
    <property type="entry name" value="Acyl_CoA_acyltransferase"/>
</dbReference>
<protein>
    <submittedName>
        <fullName evidence="6">N(Alpha)-acetyltransferase 20, NatB catalytic subunit</fullName>
        <ecNumber evidence="6">2.3.1.254</ecNumber>
    </submittedName>
</protein>